<comment type="similarity">
    <text evidence="1">Belongs to the UDP-N-acetylglucosamine 2-epimerase family.</text>
</comment>
<dbReference type="PANTHER" id="PTHR43174">
    <property type="entry name" value="UDP-N-ACETYLGLUCOSAMINE 2-EPIMERASE"/>
    <property type="match status" value="1"/>
</dbReference>
<dbReference type="InterPro" id="IPR029767">
    <property type="entry name" value="WecB-like"/>
</dbReference>
<reference evidence="3 4" key="1">
    <citation type="submission" date="2020-08" db="EMBL/GenBank/DDBJ databases">
        <title>Genomic Encyclopedia of Type Strains, Phase IV (KMG-IV): sequencing the most valuable type-strain genomes for metagenomic binning, comparative biology and taxonomic classification.</title>
        <authorList>
            <person name="Goeker M."/>
        </authorList>
    </citation>
    <scope>NUCLEOTIDE SEQUENCE [LARGE SCALE GENOMIC DNA]</scope>
    <source>
        <strain evidence="3 4">DSM 14590</strain>
    </source>
</reference>
<dbReference type="Proteomes" id="UP000613002">
    <property type="component" value="Unassembled WGS sequence"/>
</dbReference>
<protein>
    <submittedName>
        <fullName evidence="3">UDP-GlcNAc3NAcA epimerase</fullName>
        <ecNumber evidence="3">5.1.3.23</ecNumber>
    </submittedName>
</protein>
<dbReference type="SUPFAM" id="SSF53756">
    <property type="entry name" value="UDP-Glycosyltransferase/glycogen phosphorylase"/>
    <property type="match status" value="1"/>
</dbReference>
<dbReference type="CDD" id="cd03786">
    <property type="entry name" value="GTB_UDP-GlcNAc_2-Epimerase"/>
    <property type="match status" value="1"/>
</dbReference>
<dbReference type="NCBIfam" id="TIGR00236">
    <property type="entry name" value="wecB"/>
    <property type="match status" value="1"/>
</dbReference>
<evidence type="ECO:0000256" key="1">
    <source>
        <dbReference type="RuleBase" id="RU003513"/>
    </source>
</evidence>
<evidence type="ECO:0000259" key="2">
    <source>
        <dbReference type="Pfam" id="PF02350"/>
    </source>
</evidence>
<evidence type="ECO:0000313" key="3">
    <source>
        <dbReference type="EMBL" id="MBB3870147.1"/>
    </source>
</evidence>
<dbReference type="RefSeq" id="WP_062756100.1">
    <property type="nucleotide sequence ID" value="NZ_BDAQ01000017.1"/>
</dbReference>
<gene>
    <name evidence="3" type="ORF">HNR78_003047</name>
</gene>
<dbReference type="GO" id="GO:0016853">
    <property type="term" value="F:isomerase activity"/>
    <property type="evidence" value="ECO:0007669"/>
    <property type="project" value="UniProtKB-KW"/>
</dbReference>
<comment type="caution">
    <text evidence="3">The sequence shown here is derived from an EMBL/GenBank/DDBJ whole genome shotgun (WGS) entry which is preliminary data.</text>
</comment>
<name>A0A6G9J1L1_9BACL</name>
<proteinExistence type="inferred from homology"/>
<sequence>MKIVTVLGARPQFIKAAPVSRVLRQRHTELIIHTGQHYDANMSDIFFEELNIPKPDYHLGVGSGSHGKQTGEMLIKIEEVVLKEKPDYVLVYGDTNSTLAGALVAAKLHIPVLHVEAGLRSFNKKMPEEINRIMTDHVSEFLFCPTETAVENLKKENITRNVINVGDVMYDAVLYNQELAQQKSTILADLGLQPKQYHLITIHRAENTDDIHNMKNILEAFSQIDEMKVWPIHPRTKHKLAEYGLDAASIPNLKIIEPVGYLDMLTLESNAKKIITDSGGVQKEAYFMKVPCVTVREQTEWVETLESEANILVGTDVEKIVEAVKKAVNPVYANVFGDGKAAEKIVAAIEQV</sequence>
<keyword evidence="4" id="KW-1185">Reference proteome</keyword>
<accession>A0A6G9J1L1</accession>
<dbReference type="Pfam" id="PF02350">
    <property type="entry name" value="Epimerase_2"/>
    <property type="match status" value="1"/>
</dbReference>
<evidence type="ECO:0000313" key="4">
    <source>
        <dbReference type="Proteomes" id="UP000613002"/>
    </source>
</evidence>
<dbReference type="InterPro" id="IPR003331">
    <property type="entry name" value="UDP_GlcNAc_Epimerase_2_dom"/>
</dbReference>
<dbReference type="PANTHER" id="PTHR43174:SF1">
    <property type="entry name" value="UDP-N-ACETYLGLUCOSAMINE 2-EPIMERASE"/>
    <property type="match status" value="1"/>
</dbReference>
<dbReference type="EMBL" id="JACICZ010000016">
    <property type="protein sequence ID" value="MBB3870147.1"/>
    <property type="molecule type" value="Genomic_DNA"/>
</dbReference>
<feature type="domain" description="UDP-N-acetylglucosamine 2-epimerase" evidence="2">
    <location>
        <begin position="27"/>
        <end position="350"/>
    </location>
</feature>
<organism evidence="3 4">
    <name type="scientific">Parageobacillus toebii NBRC 107807</name>
    <dbReference type="NCBI Taxonomy" id="1223503"/>
    <lineage>
        <taxon>Bacteria</taxon>
        <taxon>Bacillati</taxon>
        <taxon>Bacillota</taxon>
        <taxon>Bacilli</taxon>
        <taxon>Bacillales</taxon>
        <taxon>Anoxybacillaceae</taxon>
        <taxon>Parageobacillus</taxon>
    </lineage>
</organism>
<keyword evidence="1 3" id="KW-0413">Isomerase</keyword>
<dbReference type="Gene3D" id="3.40.50.2000">
    <property type="entry name" value="Glycogen Phosphorylase B"/>
    <property type="match status" value="2"/>
</dbReference>
<dbReference type="AlphaFoldDB" id="A0A6G9J1L1"/>
<dbReference type="EC" id="5.1.3.23" evidence="3"/>